<evidence type="ECO:0000313" key="3">
    <source>
        <dbReference type="EMBL" id="PPK94994.1"/>
    </source>
</evidence>
<dbReference type="Proteomes" id="UP000239002">
    <property type="component" value="Unassembled WGS sequence"/>
</dbReference>
<comment type="caution">
    <text evidence="3">The sequence shown here is derived from an EMBL/GenBank/DDBJ whole genome shotgun (WGS) entry which is preliminary data.</text>
</comment>
<dbReference type="RefSeq" id="WP_104515437.1">
    <property type="nucleotide sequence ID" value="NZ_MQVW01000024.1"/>
</dbReference>
<sequence>MKKLLFAISLFTVLGTSAQNRFDKVEIKTHEVTDNVYMLEGAGGNILIQVLEKEVVMIDSQFAPLSDKLMTAIKKITEKPISFLINTHHHGDHTGGNENFNSDQVTVIAHENVLKRLQASDKNEGFLPEKTIEEKFELVLDDHNNMIIHVHNAHTDGDSFVYLLNSNVVHMGDVMFNGGYPFIDLKSGGSITGYIAAQKQILTTINEDTKVVPGHGPLGNYHDVEKSIAMLDDLRTQISEAITSGISREEVEKDATITEKYEKAGYGNGFINSEKIRTTIYDSLLLEANKE</sequence>
<feature type="domain" description="Metallo-beta-lactamase" evidence="2">
    <location>
        <begin position="43"/>
        <end position="215"/>
    </location>
</feature>
<evidence type="ECO:0000313" key="4">
    <source>
        <dbReference type="Proteomes" id="UP000239002"/>
    </source>
</evidence>
<reference evidence="3 4" key="1">
    <citation type="submission" date="2018-02" db="EMBL/GenBank/DDBJ databases">
        <title>Genomic Encyclopedia of Archaeal and Bacterial Type Strains, Phase II (KMG-II): from individual species to whole genera.</title>
        <authorList>
            <person name="Goeker M."/>
        </authorList>
    </citation>
    <scope>NUCLEOTIDE SEQUENCE [LARGE SCALE GENOMIC DNA]</scope>
    <source>
        <strain evidence="3 4">DSM 16809</strain>
    </source>
</reference>
<accession>A0A2S6IL81</accession>
<dbReference type="InterPro" id="IPR050855">
    <property type="entry name" value="NDM-1-like"/>
</dbReference>
<name>A0A2S6IL81_9FLAO</name>
<proteinExistence type="inferred from homology"/>
<evidence type="ECO:0000256" key="1">
    <source>
        <dbReference type="ARBA" id="ARBA00005250"/>
    </source>
</evidence>
<dbReference type="SMART" id="SM00849">
    <property type="entry name" value="Lactamase_B"/>
    <property type="match status" value="1"/>
</dbReference>
<gene>
    <name evidence="3" type="ORF">LY01_01747</name>
</gene>
<dbReference type="SUPFAM" id="SSF56281">
    <property type="entry name" value="Metallo-hydrolase/oxidoreductase"/>
    <property type="match status" value="1"/>
</dbReference>
<dbReference type="Gene3D" id="3.60.15.10">
    <property type="entry name" value="Ribonuclease Z/Hydroxyacylglutathione hydrolase-like"/>
    <property type="match status" value="1"/>
</dbReference>
<dbReference type="EMBL" id="PTJE01000003">
    <property type="protein sequence ID" value="PPK94994.1"/>
    <property type="molecule type" value="Genomic_DNA"/>
</dbReference>
<dbReference type="PANTHER" id="PTHR42951">
    <property type="entry name" value="METALLO-BETA-LACTAMASE DOMAIN-CONTAINING"/>
    <property type="match status" value="1"/>
</dbReference>
<dbReference type="GO" id="GO:0016787">
    <property type="term" value="F:hydrolase activity"/>
    <property type="evidence" value="ECO:0007669"/>
    <property type="project" value="UniProtKB-KW"/>
</dbReference>
<keyword evidence="4" id="KW-1185">Reference proteome</keyword>
<dbReference type="GO" id="GO:0017001">
    <property type="term" value="P:antibiotic catabolic process"/>
    <property type="evidence" value="ECO:0007669"/>
    <property type="project" value="UniProtKB-ARBA"/>
</dbReference>
<dbReference type="InterPro" id="IPR001279">
    <property type="entry name" value="Metallo-B-lactamas"/>
</dbReference>
<dbReference type="CDD" id="cd16282">
    <property type="entry name" value="metallo-hydrolase-like_MBL-fold"/>
    <property type="match status" value="1"/>
</dbReference>
<comment type="similarity">
    <text evidence="1">Belongs to the metallo-beta-lactamase superfamily. Class-B beta-lactamase family.</text>
</comment>
<evidence type="ECO:0000259" key="2">
    <source>
        <dbReference type="SMART" id="SM00849"/>
    </source>
</evidence>
<dbReference type="AlphaFoldDB" id="A0A2S6IL81"/>
<organism evidence="3 4">
    <name type="scientific">Nonlabens xylanidelens</name>
    <dbReference type="NCBI Taxonomy" id="191564"/>
    <lineage>
        <taxon>Bacteria</taxon>
        <taxon>Pseudomonadati</taxon>
        <taxon>Bacteroidota</taxon>
        <taxon>Flavobacteriia</taxon>
        <taxon>Flavobacteriales</taxon>
        <taxon>Flavobacteriaceae</taxon>
        <taxon>Nonlabens</taxon>
    </lineage>
</organism>
<dbReference type="PANTHER" id="PTHR42951:SF4">
    <property type="entry name" value="ACYL-COENZYME A THIOESTERASE MBLAC2"/>
    <property type="match status" value="1"/>
</dbReference>
<dbReference type="InterPro" id="IPR036866">
    <property type="entry name" value="RibonucZ/Hydroxyglut_hydro"/>
</dbReference>
<keyword evidence="3" id="KW-0378">Hydrolase</keyword>
<protein>
    <submittedName>
        <fullName evidence="3">Glyoxylase-like metal-dependent hydrolase (Beta-lactamase superfamily II)</fullName>
    </submittedName>
</protein>
<dbReference type="Pfam" id="PF00753">
    <property type="entry name" value="Lactamase_B"/>
    <property type="match status" value="1"/>
</dbReference>
<dbReference type="OrthoDB" id="9769598at2"/>